<evidence type="ECO:0000313" key="3">
    <source>
        <dbReference type="Proteomes" id="UP001589575"/>
    </source>
</evidence>
<evidence type="ECO:0008006" key="4">
    <source>
        <dbReference type="Google" id="ProtNLM"/>
    </source>
</evidence>
<comment type="caution">
    <text evidence="2">The sequence shown here is derived from an EMBL/GenBank/DDBJ whole genome shotgun (WGS) entry which is preliminary data.</text>
</comment>
<feature type="transmembrane region" description="Helical" evidence="1">
    <location>
        <begin position="166"/>
        <end position="184"/>
    </location>
</feature>
<feature type="transmembrane region" description="Helical" evidence="1">
    <location>
        <begin position="84"/>
        <end position="101"/>
    </location>
</feature>
<feature type="transmembrane region" description="Helical" evidence="1">
    <location>
        <begin position="234"/>
        <end position="253"/>
    </location>
</feature>
<proteinExistence type="predicted"/>
<feature type="transmembrane region" description="Helical" evidence="1">
    <location>
        <begin position="134"/>
        <end position="160"/>
    </location>
</feature>
<keyword evidence="1" id="KW-0812">Transmembrane</keyword>
<dbReference type="Proteomes" id="UP001589575">
    <property type="component" value="Unassembled WGS sequence"/>
</dbReference>
<gene>
    <name evidence="2" type="ORF">ACFFX0_16450</name>
</gene>
<evidence type="ECO:0000256" key="1">
    <source>
        <dbReference type="SAM" id="Phobius"/>
    </source>
</evidence>
<keyword evidence="1" id="KW-1133">Transmembrane helix</keyword>
<accession>A0ABV5G191</accession>
<feature type="transmembrane region" description="Helical" evidence="1">
    <location>
        <begin position="205"/>
        <end position="228"/>
    </location>
</feature>
<organism evidence="2 3">
    <name type="scientific">Citricoccus parietis</name>
    <dbReference type="NCBI Taxonomy" id="592307"/>
    <lineage>
        <taxon>Bacteria</taxon>
        <taxon>Bacillati</taxon>
        <taxon>Actinomycetota</taxon>
        <taxon>Actinomycetes</taxon>
        <taxon>Micrococcales</taxon>
        <taxon>Micrococcaceae</taxon>
        <taxon>Citricoccus</taxon>
    </lineage>
</organism>
<name>A0ABV5G191_9MICC</name>
<keyword evidence="3" id="KW-1185">Reference proteome</keyword>
<dbReference type="EMBL" id="JBHMFI010000001">
    <property type="protein sequence ID" value="MFB9072701.1"/>
    <property type="molecule type" value="Genomic_DNA"/>
</dbReference>
<reference evidence="2 3" key="1">
    <citation type="submission" date="2024-09" db="EMBL/GenBank/DDBJ databases">
        <authorList>
            <person name="Sun Q."/>
            <person name="Mori K."/>
        </authorList>
    </citation>
    <scope>NUCLEOTIDE SEQUENCE [LARGE SCALE GENOMIC DNA]</scope>
    <source>
        <strain evidence="2 3">CCM 7609</strain>
    </source>
</reference>
<keyword evidence="1" id="KW-0472">Membrane</keyword>
<feature type="transmembrane region" description="Helical" evidence="1">
    <location>
        <begin position="62"/>
        <end position="78"/>
    </location>
</feature>
<protein>
    <recommendedName>
        <fullName evidence="4">ABC transporter permease</fullName>
    </recommendedName>
</protein>
<evidence type="ECO:0000313" key="2">
    <source>
        <dbReference type="EMBL" id="MFB9072701.1"/>
    </source>
</evidence>
<sequence length="268" mass="27750">MKASARADQARIFAGNGSFHDALDVYRARAGGPRTSLVRPDGRLAGHLQLGARRAFRTPGRTLAGLAALVGGTVLIAVGASATVLAWVAGALLVYLGSGWVSDSWRMVRDEFLTEPLYGPAHGGLLGRHFPWTLISVAMSSGVGILAAGLGMVAFGFAGAPWDPAQVLPVVATVLIALPARFMSEMKSDLPLSLLTPVGTPFGDFSGVMILAWQVDSLILVISAVVLLDLIGPGTGAVILVATVLCAGLAVGLSRVGRFPRPRGAHVR</sequence>